<comment type="caution">
    <text evidence="2">The sequence shown here is derived from an EMBL/GenBank/DDBJ whole genome shotgun (WGS) entry which is preliminary data.</text>
</comment>
<dbReference type="Proteomes" id="UP000016646">
    <property type="component" value="Unassembled WGS sequence"/>
</dbReference>
<name>U1GRQ4_TRESO</name>
<organism evidence="2 4">
    <name type="scientific">Treponema socranskii subsp. socranskii VPI DR56BR1116 = ATCC 35536</name>
    <dbReference type="NCBI Taxonomy" id="1125725"/>
    <lineage>
        <taxon>Bacteria</taxon>
        <taxon>Pseudomonadati</taxon>
        <taxon>Spirochaetota</taxon>
        <taxon>Spirochaetia</taxon>
        <taxon>Spirochaetales</taxon>
        <taxon>Treponemataceae</taxon>
        <taxon>Treponema</taxon>
    </lineage>
</organism>
<evidence type="ECO:0008006" key="6">
    <source>
        <dbReference type="Google" id="ProtNLM"/>
    </source>
</evidence>
<evidence type="ECO:0000313" key="3">
    <source>
        <dbReference type="EMBL" id="ERJ99776.1"/>
    </source>
</evidence>
<proteinExistence type="predicted"/>
<evidence type="ECO:0000256" key="1">
    <source>
        <dbReference type="SAM" id="SignalP"/>
    </source>
</evidence>
<keyword evidence="5" id="KW-1185">Reference proteome</keyword>
<keyword evidence="1" id="KW-0732">Signal</keyword>
<evidence type="ECO:0000313" key="5">
    <source>
        <dbReference type="Proteomes" id="UP000016646"/>
    </source>
</evidence>
<dbReference type="PATRIC" id="fig|1125725.3.peg.2693"/>
<dbReference type="OrthoDB" id="361064at2"/>
<dbReference type="EMBL" id="AUZJ01000073">
    <property type="protein sequence ID" value="ERF59349.1"/>
    <property type="molecule type" value="Genomic_DNA"/>
</dbReference>
<reference evidence="4 5" key="1">
    <citation type="submission" date="2013-08" db="EMBL/GenBank/DDBJ databases">
        <authorList>
            <person name="Durkin A.S."/>
            <person name="Haft D.R."/>
            <person name="McCorrison J."/>
            <person name="Torralba M."/>
            <person name="Gillis M."/>
            <person name="Haft D.H."/>
            <person name="Methe B."/>
            <person name="Sutton G."/>
            <person name="Nelson K.E."/>
        </authorList>
    </citation>
    <scope>NUCLEOTIDE SEQUENCE [LARGE SCALE GENOMIC DNA]</scope>
    <source>
        <strain evidence="3 5">ATCC 35536</strain>
        <strain evidence="2 4">VPI DR56BR1116</strain>
    </source>
</reference>
<feature type="chain" id="PRO_5004612728" description="SLH domain protein" evidence="1">
    <location>
        <begin position="20"/>
        <end position="150"/>
    </location>
</feature>
<feature type="signal peptide" evidence="1">
    <location>
        <begin position="1"/>
        <end position="19"/>
    </location>
</feature>
<evidence type="ECO:0000313" key="4">
    <source>
        <dbReference type="Proteomes" id="UP000016412"/>
    </source>
</evidence>
<dbReference type="STRING" id="1125725.HMPREF1325_0363"/>
<dbReference type="eggNOG" id="ENOG502ZRPF">
    <property type="taxonomic scope" value="Bacteria"/>
</dbReference>
<dbReference type="EMBL" id="AVQI01000074">
    <property type="protein sequence ID" value="ERJ99776.1"/>
    <property type="molecule type" value="Genomic_DNA"/>
</dbReference>
<dbReference type="RefSeq" id="WP_021331664.1">
    <property type="nucleotide sequence ID" value="NZ_AUZJ01000073.1"/>
</dbReference>
<dbReference type="Proteomes" id="UP000016412">
    <property type="component" value="Unassembled WGS sequence"/>
</dbReference>
<gene>
    <name evidence="3" type="ORF">HMPREF0860_1746</name>
    <name evidence="2" type="ORF">HMPREF1325_0363</name>
</gene>
<evidence type="ECO:0000313" key="2">
    <source>
        <dbReference type="EMBL" id="ERF59349.1"/>
    </source>
</evidence>
<sequence length="150" mass="16485">MKKMCVLPAVFVLCVTAYAQRADFVTRLIAADKATYGEVCYLSAVYQGFVGENASYEDALHALVQKGQVNFRADVNGAVTLQELSWLMAKLWDIKGGLMYRATKQSARYTFRQFKVDGILPATADPSKKASGSDVLNMYTACLRTYGGAE</sequence>
<accession>U1GRQ4</accession>
<dbReference type="AlphaFoldDB" id="U1GRQ4"/>
<protein>
    <recommendedName>
        <fullName evidence="6">SLH domain protein</fullName>
    </recommendedName>
</protein>